<accession>A0A8D4UUB2</accession>
<dbReference type="GO" id="GO:0010181">
    <property type="term" value="F:FMN binding"/>
    <property type="evidence" value="ECO:0007669"/>
    <property type="project" value="InterPro"/>
</dbReference>
<evidence type="ECO:0000313" key="2">
    <source>
        <dbReference type="EMBL" id="BBK25081.1"/>
    </source>
</evidence>
<dbReference type="InterPro" id="IPR029039">
    <property type="entry name" value="Flavoprotein-like_sf"/>
</dbReference>
<dbReference type="EMBL" id="AP019697">
    <property type="protein sequence ID" value="BBK25081.1"/>
    <property type="molecule type" value="Genomic_DNA"/>
</dbReference>
<dbReference type="SUPFAM" id="SSF52218">
    <property type="entry name" value="Flavoproteins"/>
    <property type="match status" value="1"/>
</dbReference>
<evidence type="ECO:0000313" key="3">
    <source>
        <dbReference type="Proteomes" id="UP000320585"/>
    </source>
</evidence>
<evidence type="ECO:0000259" key="1">
    <source>
        <dbReference type="PROSITE" id="PS50902"/>
    </source>
</evidence>
<feature type="domain" description="Flavodoxin-like" evidence="1">
    <location>
        <begin position="5"/>
        <end position="145"/>
    </location>
</feature>
<keyword evidence="3" id="KW-1185">Reference proteome</keyword>
<dbReference type="GeneID" id="92716231"/>
<dbReference type="RefSeq" id="WP_022382079.1">
    <property type="nucleotide sequence ID" value="NZ_AP019697.1"/>
</dbReference>
<proteinExistence type="predicted"/>
<dbReference type="KEGG" id="dho:Dia5BBH33_10160"/>
<organism evidence="2 3">
    <name type="scientific">Dialister hominis</name>
    <dbReference type="NCBI Taxonomy" id="2582419"/>
    <lineage>
        <taxon>Bacteria</taxon>
        <taxon>Bacillati</taxon>
        <taxon>Bacillota</taxon>
        <taxon>Negativicutes</taxon>
        <taxon>Veillonellales</taxon>
        <taxon>Veillonellaceae</taxon>
        <taxon>Dialister</taxon>
    </lineage>
</organism>
<reference evidence="3" key="1">
    <citation type="submission" date="2019-05" db="EMBL/GenBank/DDBJ databases">
        <title>Complete genome sequencing of Dialister sp. strain 5BBH33.</title>
        <authorList>
            <person name="Sakamoto M."/>
            <person name="Murakami T."/>
            <person name="Mori H."/>
        </authorList>
    </citation>
    <scope>NUCLEOTIDE SEQUENCE [LARGE SCALE GENOMIC DNA]</scope>
    <source>
        <strain evidence="3">5BBH33</strain>
    </source>
</reference>
<protein>
    <submittedName>
        <fullName evidence="2">Flavodoxin</fullName>
    </submittedName>
</protein>
<sequence>MSEKVAVIYYSATGNTEAMAEAVSIGAKSVVEDVLLAPVADVDPETIGKEYSHIILGCSAWGVEVIEEEQMKPFCEKLKPFLKGKIMGIFGSCGWSRGAWLNSWYNELHFAGAVFPAQPLLAYGYPDKESLKKCEDLGKKVAGTR</sequence>
<dbReference type="AlphaFoldDB" id="A0A8D4UUB2"/>
<dbReference type="InterPro" id="IPR001226">
    <property type="entry name" value="Flavodoxin_CS"/>
</dbReference>
<dbReference type="GO" id="GO:0009055">
    <property type="term" value="F:electron transfer activity"/>
    <property type="evidence" value="ECO:0007669"/>
    <property type="project" value="InterPro"/>
</dbReference>
<dbReference type="Pfam" id="PF00258">
    <property type="entry name" value="Flavodoxin_1"/>
    <property type="match status" value="1"/>
</dbReference>
<dbReference type="OrthoDB" id="9790745at2"/>
<dbReference type="Gene3D" id="3.40.50.360">
    <property type="match status" value="1"/>
</dbReference>
<gene>
    <name evidence="2" type="ORF">Dia5BBH33_10160</name>
</gene>
<dbReference type="PROSITE" id="PS50902">
    <property type="entry name" value="FLAVODOXIN_LIKE"/>
    <property type="match status" value="1"/>
</dbReference>
<dbReference type="Proteomes" id="UP000320585">
    <property type="component" value="Chromosome"/>
</dbReference>
<name>A0A8D4UUB2_9FIRM</name>
<dbReference type="InterPro" id="IPR008254">
    <property type="entry name" value="Flavodoxin/NO_synth"/>
</dbReference>
<dbReference type="GO" id="GO:0016651">
    <property type="term" value="F:oxidoreductase activity, acting on NAD(P)H"/>
    <property type="evidence" value="ECO:0007669"/>
    <property type="project" value="UniProtKB-ARBA"/>
</dbReference>
<dbReference type="PROSITE" id="PS00201">
    <property type="entry name" value="FLAVODOXIN"/>
    <property type="match status" value="1"/>
</dbReference>